<dbReference type="GO" id="GO:0008237">
    <property type="term" value="F:metallopeptidase activity"/>
    <property type="evidence" value="ECO:0007669"/>
    <property type="project" value="UniProtKB-KW"/>
</dbReference>
<dbReference type="SUPFAM" id="SSF55486">
    <property type="entry name" value="Metalloproteases ('zincins'), catalytic domain"/>
    <property type="match status" value="1"/>
</dbReference>
<keyword evidence="7" id="KW-0482">Metalloprotease</keyword>
<dbReference type="PRINTS" id="PR00786">
    <property type="entry name" value="NEPRILYSIN"/>
</dbReference>
<keyword evidence="4" id="KW-0479">Metal-binding</keyword>
<gene>
    <name evidence="10" type="ORF">LATKL145_12770</name>
</gene>
<dbReference type="EMBL" id="BAAAAK010000014">
    <property type="protein sequence ID" value="GAA0042866.1"/>
    <property type="molecule type" value="Genomic_DNA"/>
</dbReference>
<feature type="domain" description="Peptidase M13 N-terminal" evidence="9">
    <location>
        <begin position="4"/>
        <end position="77"/>
    </location>
</feature>
<evidence type="ECO:0000256" key="4">
    <source>
        <dbReference type="ARBA" id="ARBA00022723"/>
    </source>
</evidence>
<dbReference type="Pfam" id="PF01431">
    <property type="entry name" value="Peptidase_M13"/>
    <property type="match status" value="1"/>
</dbReference>
<feature type="domain" description="Peptidase M13 C-terminal" evidence="8">
    <location>
        <begin position="129"/>
        <end position="318"/>
    </location>
</feature>
<dbReference type="GO" id="GO:0046872">
    <property type="term" value="F:metal ion binding"/>
    <property type="evidence" value="ECO:0007669"/>
    <property type="project" value="UniProtKB-KW"/>
</dbReference>
<comment type="cofactor">
    <cofactor evidence="1">
        <name>Zn(2+)</name>
        <dbReference type="ChEBI" id="CHEBI:29105"/>
    </cofactor>
</comment>
<keyword evidence="5" id="KW-0378">Hydrolase</keyword>
<dbReference type="CDD" id="cd08662">
    <property type="entry name" value="M13"/>
    <property type="match status" value="1"/>
</dbReference>
<accession>A0ABC9VRU3</accession>
<dbReference type="PANTHER" id="PTHR11733">
    <property type="entry name" value="ZINC METALLOPROTEASE FAMILY M13 NEPRILYSIN-RELATED"/>
    <property type="match status" value="1"/>
</dbReference>
<dbReference type="AlphaFoldDB" id="A0ABC9VRU3"/>
<dbReference type="Gene3D" id="3.40.390.10">
    <property type="entry name" value="Collagenase (Catalytic Domain)"/>
    <property type="match status" value="1"/>
</dbReference>
<sequence>MPSQEKEAYYKANNLFDDVIGVYYGRTYFGEDAKADVEDMIHRMIDVYEQRINANEWLSKQKAITKLRALVLKIGYPDKIEHVYDLFQVEDDLYSTQSNMQEVDWKYNFAKLYKPVDRSEWYMPSNLINACYDPQRNDITFPAAILPAPFYDLKASRATNYGGIGVVIAHEISHAFDNNGAKYDEFGNMKNWWTKKDFAEFEKRTQTEIDLFDGIKYGPVTLNGKQIVSENIADQGGLTAGIEVNKNEHGDMQELFKNYARIWASKESLEIIKTIAAFDVHAPGPERVNIQVQCQPEFYKAFNVQEGDGMWLDPDKQVVIW</sequence>
<evidence type="ECO:0000259" key="9">
    <source>
        <dbReference type="Pfam" id="PF05649"/>
    </source>
</evidence>
<evidence type="ECO:0000313" key="10">
    <source>
        <dbReference type="EMBL" id="GAA0042866.1"/>
    </source>
</evidence>
<dbReference type="InterPro" id="IPR024079">
    <property type="entry name" value="MetalloPept_cat_dom_sf"/>
</dbReference>
<proteinExistence type="inferred from homology"/>
<dbReference type="Proteomes" id="UP001437574">
    <property type="component" value="Unassembled WGS sequence"/>
</dbReference>
<evidence type="ECO:0000256" key="3">
    <source>
        <dbReference type="ARBA" id="ARBA00022670"/>
    </source>
</evidence>
<dbReference type="GO" id="GO:0006508">
    <property type="term" value="P:proteolysis"/>
    <property type="evidence" value="ECO:0007669"/>
    <property type="project" value="UniProtKB-KW"/>
</dbReference>
<protein>
    <recommendedName>
        <fullName evidence="12">Endopeptidase O</fullName>
    </recommendedName>
</protein>
<comment type="caution">
    <text evidence="10">The sequence shown here is derived from an EMBL/GenBank/DDBJ whole genome shotgun (WGS) entry which is preliminary data.</text>
</comment>
<keyword evidence="3" id="KW-0645">Protease</keyword>
<dbReference type="PROSITE" id="PS51885">
    <property type="entry name" value="NEPRILYSIN"/>
    <property type="match status" value="1"/>
</dbReference>
<evidence type="ECO:0000256" key="5">
    <source>
        <dbReference type="ARBA" id="ARBA00022801"/>
    </source>
</evidence>
<evidence type="ECO:0000256" key="6">
    <source>
        <dbReference type="ARBA" id="ARBA00022833"/>
    </source>
</evidence>
<evidence type="ECO:0000256" key="1">
    <source>
        <dbReference type="ARBA" id="ARBA00001947"/>
    </source>
</evidence>
<evidence type="ECO:0000259" key="8">
    <source>
        <dbReference type="Pfam" id="PF01431"/>
    </source>
</evidence>
<dbReference type="InterPro" id="IPR018497">
    <property type="entry name" value="Peptidase_M13_C"/>
</dbReference>
<dbReference type="Pfam" id="PF05649">
    <property type="entry name" value="Peptidase_M13_N"/>
    <property type="match status" value="1"/>
</dbReference>
<dbReference type="InterPro" id="IPR000718">
    <property type="entry name" value="Peptidase_M13"/>
</dbReference>
<dbReference type="InterPro" id="IPR008753">
    <property type="entry name" value="Peptidase_M13_N"/>
</dbReference>
<keyword evidence="6" id="KW-0862">Zinc</keyword>
<evidence type="ECO:0000313" key="11">
    <source>
        <dbReference type="Proteomes" id="UP001437574"/>
    </source>
</evidence>
<reference evidence="11" key="2">
    <citation type="submission" date="2024-01" db="EMBL/GenBank/DDBJ databases">
        <title>Draft genome sequence of Lactobacillus amylovorus strain TKL145.</title>
        <authorList>
            <person name="Tohno M."/>
            <person name="Tanizawa Y."/>
        </authorList>
    </citation>
    <scope>NUCLEOTIDE SEQUENCE [LARGE SCALE GENOMIC DNA]</scope>
    <source>
        <strain evidence="11">TKL145</strain>
    </source>
</reference>
<reference evidence="10 11" key="1">
    <citation type="journal article" date="2024" name="Int. J. Syst. Evol. Microbiol.">
        <title>Proposal of Lactobacillus amylovorus subsp. animalis subsp. nov. and an emended description of Lactobacillus amylovorus.</title>
        <authorList>
            <person name="Yamane K."/>
            <person name="Tanizawa Y."/>
            <person name="Kobayashi H."/>
            <person name="Kamizono T."/>
            <person name="Kojima Y."/>
            <person name="Takagi H."/>
            <person name="Tohno M."/>
        </authorList>
    </citation>
    <scope>NUCLEOTIDE SEQUENCE [LARGE SCALE GENOMIC DNA]</scope>
    <source>
        <strain evidence="10 11">TKL145</strain>
    </source>
</reference>
<dbReference type="PANTHER" id="PTHR11733:SF167">
    <property type="entry name" value="FI17812P1-RELATED"/>
    <property type="match status" value="1"/>
</dbReference>
<organism evidence="10 11">
    <name type="scientific">Lactobacillus amylovorus subsp. animalium</name>
    <dbReference type="NCBI Taxonomy" id="3378536"/>
    <lineage>
        <taxon>Bacteria</taxon>
        <taxon>Bacillati</taxon>
        <taxon>Bacillota</taxon>
        <taxon>Bacilli</taxon>
        <taxon>Lactobacillales</taxon>
        <taxon>Lactobacillaceae</taxon>
        <taxon>Lactobacillus</taxon>
    </lineage>
</organism>
<comment type="similarity">
    <text evidence="2">Belongs to the peptidase M13 family.</text>
</comment>
<evidence type="ECO:0000256" key="7">
    <source>
        <dbReference type="ARBA" id="ARBA00023049"/>
    </source>
</evidence>
<evidence type="ECO:0000256" key="2">
    <source>
        <dbReference type="ARBA" id="ARBA00007357"/>
    </source>
</evidence>
<name>A0ABC9VRU3_LACAM</name>
<evidence type="ECO:0008006" key="12">
    <source>
        <dbReference type="Google" id="ProtNLM"/>
    </source>
</evidence>